<dbReference type="AlphaFoldDB" id="A0A1F6GBA3"/>
<name>A0A1F6GBA3_9PROT</name>
<gene>
    <name evidence="2" type="ORF">A2527_07720</name>
</gene>
<proteinExistence type="predicted"/>
<feature type="compositionally biased region" description="Basic and acidic residues" evidence="1">
    <location>
        <begin position="65"/>
        <end position="74"/>
    </location>
</feature>
<comment type="caution">
    <text evidence="2">The sequence shown here is derived from an EMBL/GenBank/DDBJ whole genome shotgun (WGS) entry which is preliminary data.</text>
</comment>
<organism evidence="2 3">
    <name type="scientific">Candidatus Lambdaproteobacteria bacterium RIFOXYD2_FULL_50_16</name>
    <dbReference type="NCBI Taxonomy" id="1817772"/>
    <lineage>
        <taxon>Bacteria</taxon>
        <taxon>Pseudomonadati</taxon>
        <taxon>Pseudomonadota</taxon>
        <taxon>Candidatus Lambdaproteobacteria</taxon>
    </lineage>
</organism>
<evidence type="ECO:0000313" key="3">
    <source>
        <dbReference type="Proteomes" id="UP000178449"/>
    </source>
</evidence>
<protein>
    <recommendedName>
        <fullName evidence="4">DUF2953 domain-containing protein</fullName>
    </recommendedName>
</protein>
<evidence type="ECO:0000313" key="2">
    <source>
        <dbReference type="EMBL" id="OGG95397.1"/>
    </source>
</evidence>
<feature type="region of interest" description="Disordered" evidence="1">
    <location>
        <begin position="65"/>
        <end position="87"/>
    </location>
</feature>
<accession>A0A1F6GBA3</accession>
<dbReference type="EMBL" id="MFNE01000024">
    <property type="protein sequence ID" value="OGG95397.1"/>
    <property type="molecule type" value="Genomic_DNA"/>
</dbReference>
<evidence type="ECO:0008006" key="4">
    <source>
        <dbReference type="Google" id="ProtNLM"/>
    </source>
</evidence>
<dbReference type="STRING" id="1817772.A2527_07720"/>
<evidence type="ECO:0000256" key="1">
    <source>
        <dbReference type="SAM" id="MobiDB-lite"/>
    </source>
</evidence>
<dbReference type="Proteomes" id="UP000178449">
    <property type="component" value="Unassembled WGS sequence"/>
</dbReference>
<sequence>MIWAWALLLLIPGTLWVPLRLRFCLDPFFLEVQWLGLGVQVKRGAEGLEKIVKLLFFKAKLKPKKTEAKPDSPKPLKAKKTKKKPKKKKLAINWAKAKAILTGPLPPLLWARLIRFFRGLFKAIGWERAHLVWGGDDPFRQGILTGALALLPKMPKLKIVPSFQTHTNLELSFVIRPWRLVWSVLALICTLPYWQVWRLYTSLLEPT</sequence>
<reference evidence="2 3" key="1">
    <citation type="journal article" date="2016" name="Nat. Commun.">
        <title>Thousands of microbial genomes shed light on interconnected biogeochemical processes in an aquifer system.</title>
        <authorList>
            <person name="Anantharaman K."/>
            <person name="Brown C.T."/>
            <person name="Hug L.A."/>
            <person name="Sharon I."/>
            <person name="Castelle C.J."/>
            <person name="Probst A.J."/>
            <person name="Thomas B.C."/>
            <person name="Singh A."/>
            <person name="Wilkins M.J."/>
            <person name="Karaoz U."/>
            <person name="Brodie E.L."/>
            <person name="Williams K.H."/>
            <person name="Hubbard S.S."/>
            <person name="Banfield J.F."/>
        </authorList>
    </citation>
    <scope>NUCLEOTIDE SEQUENCE [LARGE SCALE GENOMIC DNA]</scope>
</reference>
<feature type="compositionally biased region" description="Basic residues" evidence="1">
    <location>
        <begin position="76"/>
        <end position="87"/>
    </location>
</feature>